<evidence type="ECO:0000256" key="16">
    <source>
        <dbReference type="ARBA" id="ARBA00023328"/>
    </source>
</evidence>
<evidence type="ECO:0000256" key="14">
    <source>
        <dbReference type="ARBA" id="ARBA00023242"/>
    </source>
</evidence>
<feature type="coiled-coil region" evidence="19">
    <location>
        <begin position="143"/>
        <end position="184"/>
    </location>
</feature>
<comment type="similarity">
    <text evidence="4">Belongs to the DASH complex DUO1 family.</text>
</comment>
<dbReference type="STRING" id="1047168.A0A0F4G4T2"/>
<dbReference type="EMBL" id="LAFY01005828">
    <property type="protein sequence ID" value="KJX92309.1"/>
    <property type="molecule type" value="Genomic_DNA"/>
</dbReference>
<evidence type="ECO:0000256" key="3">
    <source>
        <dbReference type="ARBA" id="ARBA00004629"/>
    </source>
</evidence>
<evidence type="ECO:0000256" key="2">
    <source>
        <dbReference type="ARBA" id="ARBA00004186"/>
    </source>
</evidence>
<evidence type="ECO:0000256" key="11">
    <source>
        <dbReference type="ARBA" id="ARBA00022838"/>
    </source>
</evidence>
<comment type="caution">
    <text evidence="21">The sequence shown here is derived from an EMBL/GenBank/DDBJ whole genome shotgun (WGS) entry which is preliminary data.</text>
</comment>
<evidence type="ECO:0000256" key="10">
    <source>
        <dbReference type="ARBA" id="ARBA00022829"/>
    </source>
</evidence>
<evidence type="ECO:0000256" key="7">
    <source>
        <dbReference type="ARBA" id="ARBA00022618"/>
    </source>
</evidence>
<dbReference type="Pfam" id="PF08651">
    <property type="entry name" value="DASH_Duo1"/>
    <property type="match status" value="1"/>
</dbReference>
<evidence type="ECO:0000256" key="4">
    <source>
        <dbReference type="ARBA" id="ARBA00005366"/>
    </source>
</evidence>
<sequence length="204" mass="22773">MSHPNMASLRLDDDDDDEPTDTDLFASPSNTPAPSTAKPTTATKPTPQQSKPKQSKQDLLEARNAQLTAELARIRSINTTIESVTSSLLVAKSNMSTVHTTVNNASTLLATWTRILSQTEHNQRLVLNPAWQGATRDLEDAENEGLKRQVEVERRVLEEERRRVEEERRREEEERRKIVVMEARGGVGRRGSTRAGARSGYTGV</sequence>
<organism evidence="21 22">
    <name type="scientific">Zymoseptoria brevis</name>
    <dbReference type="NCBI Taxonomy" id="1047168"/>
    <lineage>
        <taxon>Eukaryota</taxon>
        <taxon>Fungi</taxon>
        <taxon>Dikarya</taxon>
        <taxon>Ascomycota</taxon>
        <taxon>Pezizomycotina</taxon>
        <taxon>Dothideomycetes</taxon>
        <taxon>Dothideomycetidae</taxon>
        <taxon>Mycosphaerellales</taxon>
        <taxon>Mycosphaerellaceae</taxon>
        <taxon>Zymoseptoria</taxon>
    </lineage>
</organism>
<evidence type="ECO:0000256" key="6">
    <source>
        <dbReference type="ARBA" id="ARBA00022490"/>
    </source>
</evidence>
<dbReference type="PANTHER" id="PTHR28216:SF1">
    <property type="entry name" value="DASH COMPLEX SUBUNIT DUO1"/>
    <property type="match status" value="1"/>
</dbReference>
<keyword evidence="8" id="KW-0493">Microtubule</keyword>
<feature type="non-terminal residue" evidence="21">
    <location>
        <position position="204"/>
    </location>
</feature>
<evidence type="ECO:0000256" key="20">
    <source>
        <dbReference type="SAM" id="MobiDB-lite"/>
    </source>
</evidence>
<keyword evidence="14" id="KW-0539">Nucleus</keyword>
<evidence type="ECO:0000313" key="21">
    <source>
        <dbReference type="EMBL" id="KJX92309.1"/>
    </source>
</evidence>
<dbReference type="GO" id="GO:0042729">
    <property type="term" value="C:DASH complex"/>
    <property type="evidence" value="ECO:0007669"/>
    <property type="project" value="InterPro"/>
</dbReference>
<name>A0A0F4G4T2_9PEZI</name>
<accession>A0A0F4G4T2</accession>
<evidence type="ECO:0000256" key="5">
    <source>
        <dbReference type="ARBA" id="ARBA00022454"/>
    </source>
</evidence>
<dbReference type="AlphaFoldDB" id="A0A0F4G4T2"/>
<keyword evidence="7" id="KW-0132">Cell division</keyword>
<dbReference type="GO" id="GO:0051301">
    <property type="term" value="P:cell division"/>
    <property type="evidence" value="ECO:0007669"/>
    <property type="project" value="UniProtKB-KW"/>
</dbReference>
<evidence type="ECO:0000256" key="15">
    <source>
        <dbReference type="ARBA" id="ARBA00023306"/>
    </source>
</evidence>
<reference evidence="21 22" key="1">
    <citation type="submission" date="2015-03" db="EMBL/GenBank/DDBJ databases">
        <title>RNA-seq based gene annotation and comparative genomics of four Zymoseptoria species reveal species-specific pathogenicity related genes and transposable element activity.</title>
        <authorList>
            <person name="Grandaubert J."/>
            <person name="Bhattacharyya A."/>
            <person name="Stukenbrock E.H."/>
        </authorList>
    </citation>
    <scope>NUCLEOTIDE SEQUENCE [LARGE SCALE GENOMIC DNA]</scope>
    <source>
        <strain evidence="21 22">Zb18110</strain>
    </source>
</reference>
<evidence type="ECO:0000256" key="1">
    <source>
        <dbReference type="ARBA" id="ARBA00004123"/>
    </source>
</evidence>
<keyword evidence="16" id="KW-0137">Centromere</keyword>
<dbReference type="PANTHER" id="PTHR28216">
    <property type="entry name" value="DASH COMPLEX SUBUNIT DUO1"/>
    <property type="match status" value="1"/>
</dbReference>
<dbReference type="InterPro" id="IPR013960">
    <property type="entry name" value="DASH_Duo1"/>
</dbReference>
<evidence type="ECO:0000313" key="22">
    <source>
        <dbReference type="Proteomes" id="UP000033647"/>
    </source>
</evidence>
<evidence type="ECO:0000256" key="19">
    <source>
        <dbReference type="SAM" id="Coils"/>
    </source>
</evidence>
<dbReference type="Proteomes" id="UP000033647">
    <property type="component" value="Unassembled WGS sequence"/>
</dbReference>
<keyword evidence="12 19" id="KW-0175">Coiled coil</keyword>
<keyword evidence="11" id="KW-0995">Kinetochore</keyword>
<keyword evidence="22" id="KW-1185">Reference proteome</keyword>
<protein>
    <recommendedName>
        <fullName evidence="17">DASH complex subunit DUO1</fullName>
    </recommendedName>
    <alternativeName>
        <fullName evidence="18">Outer kinetochore protein DUO1</fullName>
    </alternativeName>
</protein>
<dbReference type="OrthoDB" id="5599235at2759"/>
<evidence type="ECO:0000256" key="8">
    <source>
        <dbReference type="ARBA" id="ARBA00022701"/>
    </source>
</evidence>
<keyword evidence="13" id="KW-0206">Cytoskeleton</keyword>
<feature type="compositionally biased region" description="Acidic residues" evidence="20">
    <location>
        <begin position="12"/>
        <end position="21"/>
    </location>
</feature>
<dbReference type="GO" id="GO:0072686">
    <property type="term" value="C:mitotic spindle"/>
    <property type="evidence" value="ECO:0007669"/>
    <property type="project" value="InterPro"/>
</dbReference>
<keyword evidence="10" id="KW-0159">Chromosome partition</keyword>
<keyword evidence="6" id="KW-0963">Cytoplasm</keyword>
<gene>
    <name evidence="21" type="ORF">TI39_contig5873g00001</name>
</gene>
<dbReference type="GO" id="GO:0000278">
    <property type="term" value="P:mitotic cell cycle"/>
    <property type="evidence" value="ECO:0007669"/>
    <property type="project" value="InterPro"/>
</dbReference>
<feature type="region of interest" description="Disordered" evidence="20">
    <location>
        <begin position="1"/>
        <end position="58"/>
    </location>
</feature>
<keyword evidence="9" id="KW-0498">Mitosis</keyword>
<evidence type="ECO:0000256" key="12">
    <source>
        <dbReference type="ARBA" id="ARBA00023054"/>
    </source>
</evidence>
<evidence type="ECO:0000256" key="9">
    <source>
        <dbReference type="ARBA" id="ARBA00022776"/>
    </source>
</evidence>
<keyword evidence="15" id="KW-0131">Cell cycle</keyword>
<evidence type="ECO:0000256" key="13">
    <source>
        <dbReference type="ARBA" id="ARBA00023212"/>
    </source>
</evidence>
<dbReference type="GO" id="GO:0005874">
    <property type="term" value="C:microtubule"/>
    <property type="evidence" value="ECO:0007669"/>
    <property type="project" value="UniProtKB-KW"/>
</dbReference>
<evidence type="ECO:0000256" key="17">
    <source>
        <dbReference type="ARBA" id="ARBA00044152"/>
    </source>
</evidence>
<proteinExistence type="inferred from homology"/>
<feature type="compositionally biased region" description="Low complexity" evidence="20">
    <location>
        <begin position="22"/>
        <end position="52"/>
    </location>
</feature>
<keyword evidence="5" id="KW-0158">Chromosome</keyword>
<comment type="subcellular location">
    <subcellularLocation>
        <location evidence="3">Chromosome</location>
        <location evidence="3">Centromere</location>
        <location evidence="3">Kinetochore</location>
    </subcellularLocation>
    <subcellularLocation>
        <location evidence="2">Cytoplasm</location>
        <location evidence="2">Cytoskeleton</location>
        <location evidence="2">Spindle</location>
    </subcellularLocation>
    <subcellularLocation>
        <location evidence="1">Nucleus</location>
    </subcellularLocation>
</comment>
<evidence type="ECO:0000256" key="18">
    <source>
        <dbReference type="ARBA" id="ARBA00044358"/>
    </source>
</evidence>
<dbReference type="GO" id="GO:0007059">
    <property type="term" value="P:chromosome segregation"/>
    <property type="evidence" value="ECO:0007669"/>
    <property type="project" value="UniProtKB-KW"/>
</dbReference>